<dbReference type="PANTHER" id="PTHR10582:SF2">
    <property type="entry name" value="INACTIVE"/>
    <property type="match status" value="1"/>
</dbReference>
<evidence type="ECO:0000256" key="6">
    <source>
        <dbReference type="ARBA" id="ARBA00022737"/>
    </source>
</evidence>
<feature type="transmembrane region" description="Helical" evidence="12">
    <location>
        <begin position="537"/>
        <end position="556"/>
    </location>
</feature>
<feature type="region of interest" description="Disordered" evidence="11">
    <location>
        <begin position="314"/>
        <end position="338"/>
    </location>
</feature>
<keyword evidence="7" id="KW-0106">Calcium</keyword>
<dbReference type="Pfam" id="PF12796">
    <property type="entry name" value="Ank_2"/>
    <property type="match status" value="1"/>
</dbReference>
<feature type="transmembrane region" description="Helical" evidence="12">
    <location>
        <begin position="495"/>
        <end position="516"/>
    </location>
</feature>
<evidence type="ECO:0000256" key="11">
    <source>
        <dbReference type="SAM" id="MobiDB-lite"/>
    </source>
</evidence>
<dbReference type="InterPro" id="IPR002110">
    <property type="entry name" value="Ankyrin_rpt"/>
</dbReference>
<evidence type="ECO:0000256" key="8">
    <source>
        <dbReference type="ARBA" id="ARBA00023065"/>
    </source>
</evidence>
<keyword evidence="12" id="KW-0472">Membrane</keyword>
<dbReference type="AlphaFoldDB" id="A0A814P2N3"/>
<keyword evidence="2" id="KW-0813">Transport</keyword>
<keyword evidence="3" id="KW-1003">Cell membrane</keyword>
<dbReference type="PROSITE" id="PS50088">
    <property type="entry name" value="ANK_REPEAT"/>
    <property type="match status" value="1"/>
</dbReference>
<evidence type="ECO:0000256" key="1">
    <source>
        <dbReference type="ARBA" id="ARBA00004651"/>
    </source>
</evidence>
<keyword evidence="9" id="KW-0407">Ion channel</keyword>
<dbReference type="SMART" id="SM00248">
    <property type="entry name" value="ANK"/>
    <property type="match status" value="3"/>
</dbReference>
<evidence type="ECO:0000256" key="3">
    <source>
        <dbReference type="ARBA" id="ARBA00022475"/>
    </source>
</evidence>
<dbReference type="SUPFAM" id="SSF48403">
    <property type="entry name" value="Ankyrin repeat"/>
    <property type="match status" value="1"/>
</dbReference>
<gene>
    <name evidence="13" type="ORF">BJG266_LOCUS21338</name>
    <name evidence="14" type="ORF">QVE165_LOCUS28621</name>
</gene>
<evidence type="ECO:0008006" key="17">
    <source>
        <dbReference type="Google" id="ProtNLM"/>
    </source>
</evidence>
<dbReference type="InterPro" id="IPR024862">
    <property type="entry name" value="TRPV"/>
</dbReference>
<evidence type="ECO:0000256" key="9">
    <source>
        <dbReference type="ARBA" id="ARBA00023303"/>
    </source>
</evidence>
<proteinExistence type="predicted"/>
<evidence type="ECO:0000313" key="13">
    <source>
        <dbReference type="EMBL" id="CAF1100725.1"/>
    </source>
</evidence>
<accession>A0A814P2N3</accession>
<dbReference type="Proteomes" id="UP000663877">
    <property type="component" value="Unassembled WGS sequence"/>
</dbReference>
<keyword evidence="15" id="KW-1185">Reference proteome</keyword>
<evidence type="ECO:0000256" key="2">
    <source>
        <dbReference type="ARBA" id="ARBA00022448"/>
    </source>
</evidence>
<dbReference type="GO" id="GO:0005262">
    <property type="term" value="F:calcium channel activity"/>
    <property type="evidence" value="ECO:0007669"/>
    <property type="project" value="UniProtKB-KW"/>
</dbReference>
<protein>
    <recommendedName>
        <fullName evidence="17">Ion transport domain-containing protein</fullName>
    </recommendedName>
</protein>
<dbReference type="GO" id="GO:0098703">
    <property type="term" value="P:calcium ion import across plasma membrane"/>
    <property type="evidence" value="ECO:0007669"/>
    <property type="project" value="TreeGrafter"/>
</dbReference>
<dbReference type="InterPro" id="IPR036770">
    <property type="entry name" value="Ankyrin_rpt-contain_sf"/>
</dbReference>
<keyword evidence="5" id="KW-0107">Calcium channel</keyword>
<organism evidence="13 16">
    <name type="scientific">Adineta steineri</name>
    <dbReference type="NCBI Taxonomy" id="433720"/>
    <lineage>
        <taxon>Eukaryota</taxon>
        <taxon>Metazoa</taxon>
        <taxon>Spiralia</taxon>
        <taxon>Gnathifera</taxon>
        <taxon>Rotifera</taxon>
        <taxon>Eurotatoria</taxon>
        <taxon>Bdelloidea</taxon>
        <taxon>Adinetida</taxon>
        <taxon>Adinetidae</taxon>
        <taxon>Adineta</taxon>
    </lineage>
</organism>
<dbReference type="Gene3D" id="1.25.40.20">
    <property type="entry name" value="Ankyrin repeat-containing domain"/>
    <property type="match status" value="1"/>
</dbReference>
<dbReference type="EMBL" id="CAJNOI010000126">
    <property type="protein sequence ID" value="CAF1100725.1"/>
    <property type="molecule type" value="Genomic_DNA"/>
</dbReference>
<feature type="compositionally biased region" description="Acidic residues" evidence="11">
    <location>
        <begin position="314"/>
        <end position="323"/>
    </location>
</feature>
<evidence type="ECO:0000256" key="10">
    <source>
        <dbReference type="PROSITE-ProRule" id="PRU00023"/>
    </source>
</evidence>
<name>A0A814P2N3_9BILA</name>
<dbReference type="Pfam" id="PF00023">
    <property type="entry name" value="Ank"/>
    <property type="match status" value="2"/>
</dbReference>
<dbReference type="PROSITE" id="PS50297">
    <property type="entry name" value="ANK_REP_REGION"/>
    <property type="match status" value="1"/>
</dbReference>
<evidence type="ECO:0000256" key="4">
    <source>
        <dbReference type="ARBA" id="ARBA00022568"/>
    </source>
</evidence>
<sequence>MSGGESDPASPAVSSIWARLIKVAQQKKAKEESTLSAVERQTEQSRKGGTIWEAVRKADEEAMKRLVGLDPANVNDRGPVGECPIHMLFLYGSETHLNMGRWLITNYPSTITQIYNQPEYYGENALHIAIIKRNASLVEWLLGDEQNRPYQKKQLTASACGDFFKVGRPCYYGEFPLSFACCTNQWHIAEILLKYGADMDAADSNGNTVLHLLVIHGLPKMYTKIKQRWIELRDAEKPSSDNEDDDKSSTDNEKPTLLWKRLNKNGFTPLTLAAKLGKADMFSFLLEERKITQWSYGPVSCVLYPLDQVDLDFEKDDDDNDDDADKKSGDGDGEDDDEDKAVGALEIIVQNAHVELIMHPRLVDLVNKKWERFARRIFFHRFLITFSYLLIFMLTTILDQTRTEETSGEGDDLVVISMEPAGMMCQTFCTVGRLFVLFGAIYKGNSEYNEMTSLGIKKYFQTTGSGLLENCLACSFCFSIYVVNILRLFDLPLETAALAIASILGWGYMLFFVMAFRLTGPFVVMIWEMLCNDVLRFFIIYAVFLAGFSQSFFILFDNNGFPGFLVSVKQSFLGMLGDFDLDAYSDTSYHYVSVTLLISYIIVVTILLLNLLIAMMGDTYGNVIEGATQIWHLERARIVFAIENEMTTEERNLPSNKYWTNVDGERYLQVEEIDEAYIRDDEDEDNSDDKKEDEEK</sequence>
<feature type="transmembrane region" description="Helical" evidence="12">
    <location>
        <begin position="467"/>
        <end position="489"/>
    </location>
</feature>
<keyword evidence="8" id="KW-0406">Ion transport</keyword>
<feature type="transmembrane region" description="Helical" evidence="12">
    <location>
        <begin position="421"/>
        <end position="442"/>
    </location>
</feature>
<keyword evidence="6" id="KW-0677">Repeat</keyword>
<feature type="transmembrane region" description="Helical" evidence="12">
    <location>
        <begin position="378"/>
        <end position="398"/>
    </location>
</feature>
<evidence type="ECO:0000313" key="15">
    <source>
        <dbReference type="Proteomes" id="UP000663832"/>
    </source>
</evidence>
<feature type="transmembrane region" description="Helical" evidence="12">
    <location>
        <begin position="589"/>
        <end position="613"/>
    </location>
</feature>
<evidence type="ECO:0000313" key="16">
    <source>
        <dbReference type="Proteomes" id="UP000663877"/>
    </source>
</evidence>
<evidence type="ECO:0000256" key="7">
    <source>
        <dbReference type="ARBA" id="ARBA00022837"/>
    </source>
</evidence>
<feature type="repeat" description="ANK" evidence="10">
    <location>
        <begin position="172"/>
        <end position="204"/>
    </location>
</feature>
<dbReference type="EMBL" id="CAJNOM010000224">
    <property type="protein sequence ID" value="CAF1253071.1"/>
    <property type="molecule type" value="Genomic_DNA"/>
</dbReference>
<keyword evidence="12" id="KW-1133">Transmembrane helix</keyword>
<dbReference type="PANTHER" id="PTHR10582">
    <property type="entry name" value="TRANSIENT RECEPTOR POTENTIAL ION CHANNEL PROTEIN"/>
    <property type="match status" value="1"/>
</dbReference>
<feature type="region of interest" description="Disordered" evidence="11">
    <location>
        <begin position="235"/>
        <end position="255"/>
    </location>
</feature>
<dbReference type="Proteomes" id="UP000663832">
    <property type="component" value="Unassembled WGS sequence"/>
</dbReference>
<evidence type="ECO:0000256" key="5">
    <source>
        <dbReference type="ARBA" id="ARBA00022673"/>
    </source>
</evidence>
<comment type="caution">
    <text evidence="13">The sequence shown here is derived from an EMBL/GenBank/DDBJ whole genome shotgun (WGS) entry which is preliminary data.</text>
</comment>
<feature type="region of interest" description="Disordered" evidence="11">
    <location>
        <begin position="677"/>
        <end position="696"/>
    </location>
</feature>
<evidence type="ECO:0000256" key="12">
    <source>
        <dbReference type="SAM" id="Phobius"/>
    </source>
</evidence>
<keyword evidence="12" id="KW-0812">Transmembrane</keyword>
<keyword evidence="4" id="KW-0109">Calcium transport</keyword>
<comment type="subcellular location">
    <subcellularLocation>
        <location evidence="1">Cell membrane</location>
        <topology evidence="1">Multi-pass membrane protein</topology>
    </subcellularLocation>
</comment>
<dbReference type="GO" id="GO:0005886">
    <property type="term" value="C:plasma membrane"/>
    <property type="evidence" value="ECO:0007669"/>
    <property type="project" value="UniProtKB-SubCell"/>
</dbReference>
<evidence type="ECO:0000313" key="14">
    <source>
        <dbReference type="EMBL" id="CAF1253071.1"/>
    </source>
</evidence>
<keyword evidence="10" id="KW-0040">ANK repeat</keyword>
<dbReference type="OrthoDB" id="533508at2759"/>
<reference evidence="13" key="1">
    <citation type="submission" date="2021-02" db="EMBL/GenBank/DDBJ databases">
        <authorList>
            <person name="Nowell W R."/>
        </authorList>
    </citation>
    <scope>NUCLEOTIDE SEQUENCE</scope>
</reference>